<feature type="compositionally biased region" description="Basic residues" evidence="19">
    <location>
        <begin position="1"/>
        <end position="12"/>
    </location>
</feature>
<dbReference type="PROSITE" id="PS50011">
    <property type="entry name" value="PROTEIN_KINASE_DOM"/>
    <property type="match status" value="1"/>
</dbReference>
<keyword evidence="15" id="KW-0539">Nucleus</keyword>
<accession>A0ABD0LAE1</accession>
<organism evidence="21 22">
    <name type="scientific">Batillaria attramentaria</name>
    <dbReference type="NCBI Taxonomy" id="370345"/>
    <lineage>
        <taxon>Eukaryota</taxon>
        <taxon>Metazoa</taxon>
        <taxon>Spiralia</taxon>
        <taxon>Lophotrochozoa</taxon>
        <taxon>Mollusca</taxon>
        <taxon>Gastropoda</taxon>
        <taxon>Caenogastropoda</taxon>
        <taxon>Sorbeoconcha</taxon>
        <taxon>Cerithioidea</taxon>
        <taxon>Batillariidae</taxon>
        <taxon>Batillaria</taxon>
    </lineage>
</organism>
<comment type="cofactor">
    <cofactor evidence="1">
        <name>Mg(2+)</name>
        <dbReference type="ChEBI" id="CHEBI:18420"/>
    </cofactor>
</comment>
<feature type="compositionally biased region" description="Acidic residues" evidence="19">
    <location>
        <begin position="141"/>
        <end position="170"/>
    </location>
</feature>
<evidence type="ECO:0000256" key="9">
    <source>
        <dbReference type="ARBA" id="ARBA00022553"/>
    </source>
</evidence>
<dbReference type="Pfam" id="PF12330">
    <property type="entry name" value="Haspin_kinase"/>
    <property type="match status" value="1"/>
</dbReference>
<comment type="catalytic activity">
    <reaction evidence="17">
        <text>L-seryl-[protein] + ATP = O-phospho-L-seryl-[protein] + ADP + H(+)</text>
        <dbReference type="Rhea" id="RHEA:17989"/>
        <dbReference type="Rhea" id="RHEA-COMP:9863"/>
        <dbReference type="Rhea" id="RHEA-COMP:11604"/>
        <dbReference type="ChEBI" id="CHEBI:15378"/>
        <dbReference type="ChEBI" id="CHEBI:29999"/>
        <dbReference type="ChEBI" id="CHEBI:30616"/>
        <dbReference type="ChEBI" id="CHEBI:83421"/>
        <dbReference type="ChEBI" id="CHEBI:456216"/>
        <dbReference type="EC" id="2.7.11.1"/>
    </reaction>
</comment>
<dbReference type="FunFam" id="3.30.200.20:FF:000409">
    <property type="entry name" value="serine/threonine-protein kinase haspin"/>
    <property type="match status" value="1"/>
</dbReference>
<evidence type="ECO:0000256" key="19">
    <source>
        <dbReference type="SAM" id="MobiDB-lite"/>
    </source>
</evidence>
<evidence type="ECO:0000256" key="6">
    <source>
        <dbReference type="ARBA" id="ARBA00022454"/>
    </source>
</evidence>
<evidence type="ECO:0000256" key="12">
    <source>
        <dbReference type="ARBA" id="ARBA00022777"/>
    </source>
</evidence>
<dbReference type="PANTHER" id="PTHR24419">
    <property type="entry name" value="INTERLEUKIN-1 RECEPTOR-ASSOCIATED KINASE"/>
    <property type="match status" value="1"/>
</dbReference>
<dbReference type="GO" id="GO:0004674">
    <property type="term" value="F:protein serine/threonine kinase activity"/>
    <property type="evidence" value="ECO:0007669"/>
    <property type="project" value="UniProtKB-KW"/>
</dbReference>
<evidence type="ECO:0000256" key="5">
    <source>
        <dbReference type="ARBA" id="ARBA00012513"/>
    </source>
</evidence>
<feature type="region of interest" description="Disordered" evidence="19">
    <location>
        <begin position="1"/>
        <end position="32"/>
    </location>
</feature>
<dbReference type="Gene3D" id="1.10.510.10">
    <property type="entry name" value="Transferase(Phosphotransferase) domain 1"/>
    <property type="match status" value="1"/>
</dbReference>
<dbReference type="Gene3D" id="3.30.200.20">
    <property type="entry name" value="Phosphorylase Kinase, domain 1"/>
    <property type="match status" value="1"/>
</dbReference>
<evidence type="ECO:0000256" key="3">
    <source>
        <dbReference type="ARBA" id="ARBA00004186"/>
    </source>
</evidence>
<evidence type="ECO:0000256" key="7">
    <source>
        <dbReference type="ARBA" id="ARBA00022490"/>
    </source>
</evidence>
<comment type="caution">
    <text evidence="21">The sequence shown here is derived from an EMBL/GenBank/DDBJ whole genome shotgun (WGS) entry which is preliminary data.</text>
</comment>
<evidence type="ECO:0000256" key="18">
    <source>
        <dbReference type="PROSITE-ProRule" id="PRU10141"/>
    </source>
</evidence>
<keyword evidence="7" id="KW-0963">Cytoplasm</keyword>
<dbReference type="GO" id="GO:0010564">
    <property type="term" value="P:regulation of cell cycle process"/>
    <property type="evidence" value="ECO:0007669"/>
    <property type="project" value="UniProtKB-ARBA"/>
</dbReference>
<dbReference type="AlphaFoldDB" id="A0ABD0LAE1"/>
<dbReference type="InterPro" id="IPR017441">
    <property type="entry name" value="Protein_kinase_ATP_BS"/>
</dbReference>
<dbReference type="GO" id="GO:0005694">
    <property type="term" value="C:chromosome"/>
    <property type="evidence" value="ECO:0007669"/>
    <property type="project" value="UniProtKB-SubCell"/>
</dbReference>
<dbReference type="SMART" id="SM00220">
    <property type="entry name" value="S_TKc"/>
    <property type="match status" value="1"/>
</dbReference>
<dbReference type="InterPro" id="IPR024604">
    <property type="entry name" value="GSG2_C"/>
</dbReference>
<keyword evidence="10" id="KW-0808">Transferase</keyword>
<evidence type="ECO:0000256" key="10">
    <source>
        <dbReference type="ARBA" id="ARBA00022679"/>
    </source>
</evidence>
<keyword evidence="6" id="KW-0158">Chromosome</keyword>
<dbReference type="PANTHER" id="PTHR24419:SF18">
    <property type="entry name" value="SERINE_THREONINE-PROTEIN KINASE HASPIN"/>
    <property type="match status" value="1"/>
</dbReference>
<dbReference type="SMART" id="SM01331">
    <property type="entry name" value="DUF3635"/>
    <property type="match status" value="1"/>
</dbReference>
<dbReference type="InterPro" id="IPR000719">
    <property type="entry name" value="Prot_kinase_dom"/>
</dbReference>
<feature type="domain" description="Protein kinase" evidence="20">
    <location>
        <begin position="244"/>
        <end position="555"/>
    </location>
</feature>
<protein>
    <recommendedName>
        <fullName evidence="5">non-specific serine/threonine protein kinase</fullName>
        <ecNumber evidence="5">2.7.11.1</ecNumber>
    </recommendedName>
</protein>
<evidence type="ECO:0000256" key="14">
    <source>
        <dbReference type="ARBA" id="ARBA00023212"/>
    </source>
</evidence>
<dbReference type="FunFam" id="1.10.510.10:FF:000401">
    <property type="entry name" value="serine/threonine-protein kinase haspin"/>
    <property type="match status" value="1"/>
</dbReference>
<feature type="binding site" evidence="18">
    <location>
        <position position="271"/>
    </location>
    <ligand>
        <name>ATP</name>
        <dbReference type="ChEBI" id="CHEBI:30616"/>
    </ligand>
</feature>
<evidence type="ECO:0000256" key="17">
    <source>
        <dbReference type="ARBA" id="ARBA00048679"/>
    </source>
</evidence>
<dbReference type="GO" id="GO:0035173">
    <property type="term" value="F:histone kinase activity"/>
    <property type="evidence" value="ECO:0007669"/>
    <property type="project" value="UniProtKB-ARBA"/>
</dbReference>
<dbReference type="Proteomes" id="UP001519460">
    <property type="component" value="Unassembled WGS sequence"/>
</dbReference>
<dbReference type="InterPro" id="IPR011009">
    <property type="entry name" value="Kinase-like_dom_sf"/>
</dbReference>
<keyword evidence="12" id="KW-0418">Kinase</keyword>
<keyword evidence="8" id="KW-0723">Serine/threonine-protein kinase</keyword>
<dbReference type="SUPFAM" id="SSF56112">
    <property type="entry name" value="Protein kinase-like (PK-like)"/>
    <property type="match status" value="1"/>
</dbReference>
<evidence type="ECO:0000313" key="22">
    <source>
        <dbReference type="Proteomes" id="UP001519460"/>
    </source>
</evidence>
<reference evidence="21 22" key="1">
    <citation type="journal article" date="2023" name="Sci. Data">
        <title>Genome assembly of the Korean intertidal mud-creeper Batillaria attramentaria.</title>
        <authorList>
            <person name="Patra A.K."/>
            <person name="Ho P.T."/>
            <person name="Jun S."/>
            <person name="Lee S.J."/>
            <person name="Kim Y."/>
            <person name="Won Y.J."/>
        </authorList>
    </citation>
    <scope>NUCLEOTIDE SEQUENCE [LARGE SCALE GENOMIC DNA]</scope>
    <source>
        <strain evidence="21">Wonlab-2016</strain>
    </source>
</reference>
<evidence type="ECO:0000256" key="15">
    <source>
        <dbReference type="ARBA" id="ARBA00023242"/>
    </source>
</evidence>
<dbReference type="EC" id="2.7.11.1" evidence="5"/>
<keyword evidence="9" id="KW-0597">Phosphoprotein</keyword>
<proteinExistence type="predicted"/>
<feature type="compositionally biased region" description="Low complexity" evidence="19">
    <location>
        <begin position="110"/>
        <end position="127"/>
    </location>
</feature>
<evidence type="ECO:0000259" key="20">
    <source>
        <dbReference type="PROSITE" id="PS50011"/>
    </source>
</evidence>
<dbReference type="GO" id="GO:0005819">
    <property type="term" value="C:spindle"/>
    <property type="evidence" value="ECO:0007669"/>
    <property type="project" value="UniProtKB-SubCell"/>
</dbReference>
<evidence type="ECO:0000256" key="16">
    <source>
        <dbReference type="ARBA" id="ARBA00047899"/>
    </source>
</evidence>
<dbReference type="EMBL" id="JACVVK020000068">
    <property type="protein sequence ID" value="KAK7496261.1"/>
    <property type="molecule type" value="Genomic_DNA"/>
</dbReference>
<dbReference type="GO" id="GO:0005524">
    <property type="term" value="F:ATP binding"/>
    <property type="evidence" value="ECO:0007669"/>
    <property type="project" value="UniProtKB-UniRule"/>
</dbReference>
<keyword evidence="13 18" id="KW-0067">ATP-binding</keyword>
<evidence type="ECO:0000256" key="4">
    <source>
        <dbReference type="ARBA" id="ARBA00004286"/>
    </source>
</evidence>
<comment type="catalytic activity">
    <reaction evidence="16">
        <text>L-threonyl-[protein] + ATP = O-phospho-L-threonyl-[protein] + ADP + H(+)</text>
        <dbReference type="Rhea" id="RHEA:46608"/>
        <dbReference type="Rhea" id="RHEA-COMP:11060"/>
        <dbReference type="Rhea" id="RHEA-COMP:11605"/>
        <dbReference type="ChEBI" id="CHEBI:15378"/>
        <dbReference type="ChEBI" id="CHEBI:30013"/>
        <dbReference type="ChEBI" id="CHEBI:30616"/>
        <dbReference type="ChEBI" id="CHEBI:61977"/>
        <dbReference type="ChEBI" id="CHEBI:456216"/>
        <dbReference type="EC" id="2.7.11.1"/>
    </reaction>
</comment>
<evidence type="ECO:0000256" key="2">
    <source>
        <dbReference type="ARBA" id="ARBA00004123"/>
    </source>
</evidence>
<name>A0ABD0LAE1_9CAEN</name>
<evidence type="ECO:0000256" key="8">
    <source>
        <dbReference type="ARBA" id="ARBA00022527"/>
    </source>
</evidence>
<evidence type="ECO:0000256" key="1">
    <source>
        <dbReference type="ARBA" id="ARBA00001946"/>
    </source>
</evidence>
<dbReference type="PROSITE" id="PS00107">
    <property type="entry name" value="PROTEIN_KINASE_ATP"/>
    <property type="match status" value="1"/>
</dbReference>
<keyword evidence="11 18" id="KW-0547">Nucleotide-binding</keyword>
<evidence type="ECO:0000256" key="11">
    <source>
        <dbReference type="ARBA" id="ARBA00022741"/>
    </source>
</evidence>
<dbReference type="GO" id="GO:0005634">
    <property type="term" value="C:nucleus"/>
    <property type="evidence" value="ECO:0007669"/>
    <property type="project" value="UniProtKB-SubCell"/>
</dbReference>
<sequence>MRVGCRRLRKKPAHTEASKQSTDSRQAPACSPLEDDQIVAECKVRVQKLRENLLKQNHILQSEVSVQERFDASCSLFDASDHSLNLQSVKSSWLRSRDKPCDTNEGLEGSDASDTCSESDTSDSDSSGTGVEGAENLSAIVEDEEVAEETVEEGSDDEEEGDEVVEEGNEESTPAGDDSRNCVSVTETRRSESLEGGSLEVLTPSRRKTGEEVVEEPSPRDRVLEQCGQDAPLPFTSVIPPSVMKKCVKIGEGVYGEVFRTTRSGNSVALKIIPIEGDFEVNDEPQKTFTEILPEIVISNELSGLRNGTENSTYNFCPVRSVSCVQGCYPPELLKQWDVFHEKKTSENDRPDIFGLEQLYILFEFGDGGCDLESCKLKSAAEGVSVLQQVACALAVAEEEMKFEHRDLHVGNVLVQPTDETTVTVTLNGTPVFIDTHGVQVNIIDFTLSRLTKDGCTVFCDLASDDSLFEGKGDYQFDIYRMMKKENKNHWEAFHPHTNVMWLHYLCDKLINRKRYSANDRSHREAMKRLRQALQNLLQYQSAAHFVLEDALFDS</sequence>
<keyword evidence="22" id="KW-1185">Reference proteome</keyword>
<gene>
    <name evidence="21" type="ORF">BaRGS_00012426</name>
</gene>
<feature type="region of interest" description="Disordered" evidence="19">
    <location>
        <begin position="94"/>
        <end position="221"/>
    </location>
</feature>
<comment type="subcellular location">
    <subcellularLocation>
        <location evidence="4">Chromosome</location>
    </subcellularLocation>
    <subcellularLocation>
        <location evidence="3">Cytoplasm</location>
        <location evidence="3">Cytoskeleton</location>
        <location evidence="3">Spindle</location>
    </subcellularLocation>
    <subcellularLocation>
        <location evidence="2">Nucleus</location>
    </subcellularLocation>
</comment>
<evidence type="ECO:0000313" key="21">
    <source>
        <dbReference type="EMBL" id="KAK7496261.1"/>
    </source>
</evidence>
<keyword evidence="14" id="KW-0206">Cytoskeleton</keyword>
<evidence type="ECO:0000256" key="13">
    <source>
        <dbReference type="ARBA" id="ARBA00022840"/>
    </source>
</evidence>